<feature type="compositionally biased region" description="Low complexity" evidence="5">
    <location>
        <begin position="55"/>
        <end position="76"/>
    </location>
</feature>
<evidence type="ECO:0000313" key="7">
    <source>
        <dbReference type="EMBL" id="NBC72914.1"/>
    </source>
</evidence>
<feature type="DNA-binding region" description="OmpR/PhoB-type" evidence="4">
    <location>
        <begin position="106"/>
        <end position="205"/>
    </location>
</feature>
<dbReference type="CDD" id="cd00383">
    <property type="entry name" value="trans_reg_C"/>
    <property type="match status" value="1"/>
</dbReference>
<feature type="compositionally biased region" description="Basic and acidic residues" evidence="5">
    <location>
        <begin position="24"/>
        <end position="40"/>
    </location>
</feature>
<evidence type="ECO:0000256" key="4">
    <source>
        <dbReference type="PROSITE-ProRule" id="PRU01091"/>
    </source>
</evidence>
<evidence type="ECO:0000256" key="3">
    <source>
        <dbReference type="ARBA" id="ARBA00023163"/>
    </source>
</evidence>
<reference evidence="7 8" key="1">
    <citation type="submission" date="2020-01" db="EMBL/GenBank/DDBJ databases">
        <title>Paenibacillus soybeanensis sp. nov. isolated from the nodules of soybean (Glycine max(L.) Merr).</title>
        <authorList>
            <person name="Wang H."/>
        </authorList>
    </citation>
    <scope>NUCLEOTIDE SEQUENCE [LARGE SCALE GENOMIC DNA]</scope>
    <source>
        <strain evidence="7 8">DSM 23054</strain>
    </source>
</reference>
<evidence type="ECO:0000259" key="6">
    <source>
        <dbReference type="PROSITE" id="PS51755"/>
    </source>
</evidence>
<feature type="region of interest" description="Disordered" evidence="5">
    <location>
        <begin position="1"/>
        <end position="112"/>
    </location>
</feature>
<evidence type="ECO:0000313" key="8">
    <source>
        <dbReference type="Proteomes" id="UP000558113"/>
    </source>
</evidence>
<comment type="caution">
    <text evidence="7">The sequence shown here is derived from an EMBL/GenBank/DDBJ whole genome shotgun (WGS) entry which is preliminary data.</text>
</comment>
<dbReference type="InterPro" id="IPR016032">
    <property type="entry name" value="Sig_transdc_resp-reg_C-effctor"/>
</dbReference>
<dbReference type="Gene3D" id="1.10.10.10">
    <property type="entry name" value="Winged helix-like DNA-binding domain superfamily/Winged helix DNA-binding domain"/>
    <property type="match status" value="1"/>
</dbReference>
<keyword evidence="8" id="KW-1185">Reference proteome</keyword>
<evidence type="ECO:0000256" key="1">
    <source>
        <dbReference type="ARBA" id="ARBA00023015"/>
    </source>
</evidence>
<dbReference type="GO" id="GO:0006355">
    <property type="term" value="P:regulation of DNA-templated transcription"/>
    <property type="evidence" value="ECO:0007669"/>
    <property type="project" value="InterPro"/>
</dbReference>
<keyword evidence="3" id="KW-0804">Transcription</keyword>
<sequence>MMPVGEEQAGSAEAWGLAVGVVDPNRERVHTDGAEDRRTGFAEAGQSALHGVGDGQAAGAQPPGAAAGQAVQPAGGTAHGGGDAAGDAARPNDRPGAAGHQRQARPGDIASGPFLLSSAERRLWKDNAEIVLTPTEWTLVKLLMEREGEGLSRDDILNAVWGRHYVGDLKIVDVNIRRIRQKIEIQPSDPKHIETLWGFGYRWNRSDGQ</sequence>
<name>A0A7X4YWW5_9BACL</name>
<protein>
    <recommendedName>
        <fullName evidence="6">OmpR/PhoB-type domain-containing protein</fullName>
    </recommendedName>
</protein>
<dbReference type="GO" id="GO:0003677">
    <property type="term" value="F:DNA binding"/>
    <property type="evidence" value="ECO:0007669"/>
    <property type="project" value="UniProtKB-UniRule"/>
</dbReference>
<gene>
    <name evidence="7" type="ORF">GT003_28365</name>
</gene>
<dbReference type="RefSeq" id="WP_161704432.1">
    <property type="nucleotide sequence ID" value="NZ_JAAAMU010000024.1"/>
</dbReference>
<evidence type="ECO:0000256" key="5">
    <source>
        <dbReference type="SAM" id="MobiDB-lite"/>
    </source>
</evidence>
<feature type="domain" description="OmpR/PhoB-type" evidence="6">
    <location>
        <begin position="106"/>
        <end position="205"/>
    </location>
</feature>
<dbReference type="InterPro" id="IPR036388">
    <property type="entry name" value="WH-like_DNA-bd_sf"/>
</dbReference>
<organism evidence="7 8">
    <name type="scientific">Paenibacillus sacheonensis</name>
    <dbReference type="NCBI Taxonomy" id="742054"/>
    <lineage>
        <taxon>Bacteria</taxon>
        <taxon>Bacillati</taxon>
        <taxon>Bacillota</taxon>
        <taxon>Bacilli</taxon>
        <taxon>Bacillales</taxon>
        <taxon>Paenibacillaceae</taxon>
        <taxon>Paenibacillus</taxon>
    </lineage>
</organism>
<keyword evidence="2 4" id="KW-0238">DNA-binding</keyword>
<dbReference type="AlphaFoldDB" id="A0A7X4YWW5"/>
<dbReference type="PROSITE" id="PS51755">
    <property type="entry name" value="OMPR_PHOB"/>
    <property type="match status" value="1"/>
</dbReference>
<dbReference type="Proteomes" id="UP000558113">
    <property type="component" value="Unassembled WGS sequence"/>
</dbReference>
<dbReference type="SUPFAM" id="SSF46894">
    <property type="entry name" value="C-terminal effector domain of the bipartite response regulators"/>
    <property type="match status" value="1"/>
</dbReference>
<dbReference type="SMART" id="SM00862">
    <property type="entry name" value="Trans_reg_C"/>
    <property type="match status" value="1"/>
</dbReference>
<evidence type="ECO:0000256" key="2">
    <source>
        <dbReference type="ARBA" id="ARBA00023125"/>
    </source>
</evidence>
<dbReference type="OrthoDB" id="9790442at2"/>
<accession>A0A7X4YWW5</accession>
<keyword evidence="1" id="KW-0805">Transcription regulation</keyword>
<dbReference type="InterPro" id="IPR001867">
    <property type="entry name" value="OmpR/PhoB-type_DNA-bd"/>
</dbReference>
<dbReference type="EMBL" id="JAAAMU010000024">
    <property type="protein sequence ID" value="NBC72914.1"/>
    <property type="molecule type" value="Genomic_DNA"/>
</dbReference>
<dbReference type="Pfam" id="PF00486">
    <property type="entry name" value="Trans_reg_C"/>
    <property type="match status" value="1"/>
</dbReference>
<dbReference type="GO" id="GO:0000160">
    <property type="term" value="P:phosphorelay signal transduction system"/>
    <property type="evidence" value="ECO:0007669"/>
    <property type="project" value="InterPro"/>
</dbReference>
<proteinExistence type="predicted"/>